<dbReference type="GO" id="GO:0005634">
    <property type="term" value="C:nucleus"/>
    <property type="evidence" value="ECO:0007669"/>
    <property type="project" value="TreeGrafter"/>
</dbReference>
<organism evidence="7 8">
    <name type="scientific">Phytophthora infestans</name>
    <name type="common">Potato late blight agent</name>
    <name type="synonym">Botrytis infestans</name>
    <dbReference type="NCBI Taxonomy" id="4787"/>
    <lineage>
        <taxon>Eukaryota</taxon>
        <taxon>Sar</taxon>
        <taxon>Stramenopiles</taxon>
        <taxon>Oomycota</taxon>
        <taxon>Peronosporomycetes</taxon>
        <taxon>Peronosporales</taxon>
        <taxon>Peronosporaceae</taxon>
        <taxon>Phytophthora</taxon>
    </lineage>
</organism>
<dbReference type="GO" id="GO:1990837">
    <property type="term" value="F:sequence-specific double-stranded DNA binding"/>
    <property type="evidence" value="ECO:0007669"/>
    <property type="project" value="TreeGrafter"/>
</dbReference>
<evidence type="ECO:0000259" key="6">
    <source>
        <dbReference type="PROSITE" id="PS50808"/>
    </source>
</evidence>
<dbReference type="PROSITE" id="PS50808">
    <property type="entry name" value="ZF_BED"/>
    <property type="match status" value="1"/>
</dbReference>
<evidence type="ECO:0000256" key="5">
    <source>
        <dbReference type="SAM" id="MobiDB-lite"/>
    </source>
</evidence>
<keyword evidence="3" id="KW-0862">Zinc</keyword>
<evidence type="ECO:0000256" key="2">
    <source>
        <dbReference type="ARBA" id="ARBA00022771"/>
    </source>
</evidence>
<feature type="compositionally biased region" description="Low complexity" evidence="5">
    <location>
        <begin position="86"/>
        <end position="104"/>
    </location>
</feature>
<keyword evidence="8" id="KW-1185">Reference proteome</keyword>
<dbReference type="InterPro" id="IPR053031">
    <property type="entry name" value="Cuticle_assoc_protein"/>
</dbReference>
<evidence type="ECO:0000313" key="7">
    <source>
        <dbReference type="EMBL" id="KAF4028153.1"/>
    </source>
</evidence>
<dbReference type="GO" id="GO:0008270">
    <property type="term" value="F:zinc ion binding"/>
    <property type="evidence" value="ECO:0007669"/>
    <property type="project" value="UniProtKB-KW"/>
</dbReference>
<keyword evidence="2 4" id="KW-0863">Zinc-finger</keyword>
<reference evidence="7" key="1">
    <citation type="submission" date="2020-04" db="EMBL/GenBank/DDBJ databases">
        <title>Hybrid Assembly of Korean Phytophthora infestans isolates.</title>
        <authorList>
            <person name="Prokchorchik M."/>
            <person name="Lee Y."/>
            <person name="Seo J."/>
            <person name="Cho J.-H."/>
            <person name="Park Y.-E."/>
            <person name="Jang D.-C."/>
            <person name="Im J.-S."/>
            <person name="Choi J.-G."/>
            <person name="Park H.-J."/>
            <person name="Lee G.-B."/>
            <person name="Lee Y.-G."/>
            <person name="Hong S.-Y."/>
            <person name="Cho K."/>
            <person name="Sohn K.H."/>
        </authorList>
    </citation>
    <scope>NUCLEOTIDE SEQUENCE</scope>
    <source>
        <strain evidence="7">KR_1_A1</strain>
    </source>
</reference>
<comment type="caution">
    <text evidence="7">The sequence shown here is derived from an EMBL/GenBank/DDBJ whole genome shotgun (WGS) entry which is preliminary data.</text>
</comment>
<sequence length="1009" mass="111729">MGRGCTMDEWIHFQKLPEEGRVPNSSYWYVLCRHCVAGFQQKKLFNAPPKLTGRRSAMRSHLKVCPMYATQYQMEQQAKAEVEAETGASNSTTTTVVTSAPTSTGEKRKRRADRESCGGSRGGRGKHCMMDEWEHFTRLQDEGYIGKSNFFYALCKCCQRAYDEAPEDQKPLLVPEKLVGRREKMRKHLALCPHFKGDLPPLERRLFQRNKTSVVVSALAAGAAAHLGAVVATSTSVSATADLKASGAAVSPVAAMLPVTSSRLALDEWQHFTRLERKKDSAYYYARCNFCQQAYENAPENLKASMEPAIVMGRKSNMQTHLSKCRHLPKDPSAMAKIHNINLSATASLDASGPKRPEVDVSSMSLAHSADKFSVHRSLVHLVIEHNLPFEWVESVSAKQLFGALVPASDVKNKLIPRSKDLRTRVLGEVHSATLLTELAKLQEPILLEVGASAFSADMVDTLSITPAGSWPVMMHCNLTASHHPGDLQMPVIDGVVTNGNAITSLSFIRAQQPESGVEATLARYHGLEIARWLDGHIRLCVEGTKLALAAVVLPYNTMTQRAVGILRAPSHWPRVAFLSDMEDMLQFPLLKLLASAEMFTVVSSLIEVWQLESIRSCVIERLSAVNHASHKGPFCNWESCATLIQVLLDEKAFASSSTKKGAANAKRLVENALDRSLLERVYNLLHAFTNALSSCRSGQTLSETLEHLGALFTAAEGFVTVQIALEVLWGEMEQPLFVVAHALNPRLRLRDLKSTDITRLSTLSDLSVSYFRFLFGRKPNSLRGEVTAYLHTSQQAFTSEFVAEFPVVEDYFCYLSDNYPSLAMLMKVLHSLCSVSVVVNRSSSSTQQETTKTGGRMYTKDEQQKLNFLRDRWGIASGASSLDSKEEPKDRITAHNDRSGAAMLNAGVVDEWKEALESKLHVRGVDFFLLEDKFDDFDDPVGSITKKSERGDVAIRGDETVHNLKLPSLEQDDELAYPSASLRTEGSMKVLLKDLFKTARGDNLAQSV</sequence>
<feature type="domain" description="BED-type" evidence="6">
    <location>
        <begin position="263"/>
        <end position="334"/>
    </location>
</feature>
<dbReference type="AlphaFoldDB" id="A0A833SFR1"/>
<feature type="region of interest" description="Disordered" evidence="5">
    <location>
        <begin position="82"/>
        <end position="124"/>
    </location>
</feature>
<proteinExistence type="predicted"/>
<dbReference type="GO" id="GO:0006357">
    <property type="term" value="P:regulation of transcription by RNA polymerase II"/>
    <property type="evidence" value="ECO:0007669"/>
    <property type="project" value="TreeGrafter"/>
</dbReference>
<evidence type="ECO:0000256" key="3">
    <source>
        <dbReference type="ARBA" id="ARBA00022833"/>
    </source>
</evidence>
<dbReference type="InterPro" id="IPR003656">
    <property type="entry name" value="Znf_BED"/>
</dbReference>
<dbReference type="EMBL" id="WSZM01001135">
    <property type="protein sequence ID" value="KAF4028153.1"/>
    <property type="molecule type" value="Genomic_DNA"/>
</dbReference>
<keyword evidence="1" id="KW-0479">Metal-binding</keyword>
<name>A0A833SFR1_PHYIN</name>
<evidence type="ECO:0000256" key="1">
    <source>
        <dbReference type="ARBA" id="ARBA00022723"/>
    </source>
</evidence>
<dbReference type="Proteomes" id="UP000602510">
    <property type="component" value="Unassembled WGS sequence"/>
</dbReference>
<protein>
    <recommendedName>
        <fullName evidence="6">BED-type domain-containing protein</fullName>
    </recommendedName>
</protein>
<evidence type="ECO:0000256" key="4">
    <source>
        <dbReference type="PROSITE-ProRule" id="PRU00027"/>
    </source>
</evidence>
<evidence type="ECO:0000313" key="8">
    <source>
        <dbReference type="Proteomes" id="UP000602510"/>
    </source>
</evidence>
<dbReference type="PANTHER" id="PTHR34396">
    <property type="entry name" value="OS03G0264950 PROTEIN-RELATED"/>
    <property type="match status" value="1"/>
</dbReference>
<dbReference type="PANTHER" id="PTHR34396:SF25">
    <property type="entry name" value="BOUNDARY ELEMENT ASSOCIATED FACTOR"/>
    <property type="match status" value="1"/>
</dbReference>
<gene>
    <name evidence="7" type="ORF">GN244_ATG20180</name>
</gene>
<accession>A0A833SFR1</accession>